<dbReference type="Proteomes" id="UP000320390">
    <property type="component" value="Chromosome"/>
</dbReference>
<dbReference type="Gene3D" id="2.60.40.1120">
    <property type="entry name" value="Carboxypeptidase-like, regulatory domain"/>
    <property type="match status" value="1"/>
</dbReference>
<protein>
    <submittedName>
        <fullName evidence="2">Dioxygenase</fullName>
    </submittedName>
</protein>
<sequence length="761" mass="80459">MIVLARGAVDGGEDGIRRKTAGQFGNVVSMSEDAPGTRSSVAAEPASEPDGSSASVLLQDEVEESGILDLTVKVHGPSVPKEIAGELFFPERQGQRHDRVRFDLDASGQAKLRLAPGSWVLRLSQLPDFFRNVHIRVGQTSTVEVETSLEGTINGKVTSRDGRPIPGATIAFSAPIVDGSRLPAAEASATGEYELAVEAGDTTVVAYAPGFGASSHNLWIHAGDTETVNLVLDRAGSLQVLVLDSNGKPAAGCVVVAGALDQYSPVRQRFGPDSQVGRTGEDGIVVLEDVCATTTLVEARLEGHQNQTRTLVVDEGAIPSLTMELEASFELSGVVLDHQGNPVNGAQVGVYDEDGEMSEVFSGEDGRFVVTQLRTRTGMGWARHAAKGNARFTYDNNAAESLTEVVLEMSDPVMGEVFDEKRSAVPGAEVSVNFKDEAGHVLPWQWISASGEDGSFSVPNCDPRWIMSMIASAKGYRRVALTCRTTDDVGLLMRSKITDSRVFGRVVDSAGAPVPGALVGLSSVVESNSPASYSGRNGEFSFPRVPRGQFSIIVQDSDHARGIFRGFDAVGGEIDIGDLTVEEGGAVSVQVVATGEDGCSAALASLIDRKGNTCAKFLVADGLGNSGRVPLGEYSLTVTAKGYATSAVDVSVGSTHEVSAEVVLHPGELVQIAAYPPAEMPEHERIRFTLFSSSGEVASFSCRRQSIRPVYTTQFGVGPGDYWVEAEGAGWRGRQSLNLSTLELVNGAKTLEIQLSKDGGR</sequence>
<proteinExistence type="predicted"/>
<dbReference type="GO" id="GO:0051213">
    <property type="term" value="F:dioxygenase activity"/>
    <property type="evidence" value="ECO:0007669"/>
    <property type="project" value="UniProtKB-KW"/>
</dbReference>
<keyword evidence="2" id="KW-0223">Dioxygenase</keyword>
<keyword evidence="2" id="KW-0560">Oxidoreductase</keyword>
<keyword evidence="3" id="KW-1185">Reference proteome</keyword>
<evidence type="ECO:0000313" key="3">
    <source>
        <dbReference type="Proteomes" id="UP000320390"/>
    </source>
</evidence>
<organism evidence="2 3">
    <name type="scientific">Saltatorellus ferox</name>
    <dbReference type="NCBI Taxonomy" id="2528018"/>
    <lineage>
        <taxon>Bacteria</taxon>
        <taxon>Pseudomonadati</taxon>
        <taxon>Planctomycetota</taxon>
        <taxon>Planctomycetia</taxon>
        <taxon>Planctomycetia incertae sedis</taxon>
        <taxon>Saltatorellus</taxon>
    </lineage>
</organism>
<accession>A0A518EL80</accession>
<dbReference type="EMBL" id="CP036434">
    <property type="protein sequence ID" value="QDV04855.1"/>
    <property type="molecule type" value="Genomic_DNA"/>
</dbReference>
<dbReference type="InterPro" id="IPR008969">
    <property type="entry name" value="CarboxyPept-like_regulatory"/>
</dbReference>
<evidence type="ECO:0000313" key="2">
    <source>
        <dbReference type="EMBL" id="QDV04855.1"/>
    </source>
</evidence>
<evidence type="ECO:0000256" key="1">
    <source>
        <dbReference type="SAM" id="MobiDB-lite"/>
    </source>
</evidence>
<reference evidence="2 3" key="1">
    <citation type="submission" date="2019-02" db="EMBL/GenBank/DDBJ databases">
        <title>Deep-cultivation of Planctomycetes and their phenomic and genomic characterization uncovers novel biology.</title>
        <authorList>
            <person name="Wiegand S."/>
            <person name="Jogler M."/>
            <person name="Boedeker C."/>
            <person name="Pinto D."/>
            <person name="Vollmers J."/>
            <person name="Rivas-Marin E."/>
            <person name="Kohn T."/>
            <person name="Peeters S.H."/>
            <person name="Heuer A."/>
            <person name="Rast P."/>
            <person name="Oberbeckmann S."/>
            <person name="Bunk B."/>
            <person name="Jeske O."/>
            <person name="Meyerdierks A."/>
            <person name="Storesund J.E."/>
            <person name="Kallscheuer N."/>
            <person name="Luecker S."/>
            <person name="Lage O.M."/>
            <person name="Pohl T."/>
            <person name="Merkel B.J."/>
            <person name="Hornburger P."/>
            <person name="Mueller R.-W."/>
            <person name="Bruemmer F."/>
            <person name="Labrenz M."/>
            <person name="Spormann A.M."/>
            <person name="Op den Camp H."/>
            <person name="Overmann J."/>
            <person name="Amann R."/>
            <person name="Jetten M.S.M."/>
            <person name="Mascher T."/>
            <person name="Medema M.H."/>
            <person name="Devos D.P."/>
            <person name="Kaster A.-K."/>
            <person name="Ovreas L."/>
            <person name="Rohde M."/>
            <person name="Galperin M.Y."/>
            <person name="Jogler C."/>
        </authorList>
    </citation>
    <scope>NUCLEOTIDE SEQUENCE [LARGE SCALE GENOMIC DNA]</scope>
    <source>
        <strain evidence="2 3">Poly30</strain>
    </source>
</reference>
<dbReference type="SUPFAM" id="SSF49464">
    <property type="entry name" value="Carboxypeptidase regulatory domain-like"/>
    <property type="match status" value="3"/>
</dbReference>
<name>A0A518EL80_9BACT</name>
<feature type="region of interest" description="Disordered" evidence="1">
    <location>
        <begin position="28"/>
        <end position="54"/>
    </location>
</feature>
<dbReference type="Pfam" id="PF13620">
    <property type="entry name" value="CarboxypepD_reg"/>
    <property type="match status" value="2"/>
</dbReference>
<dbReference type="AlphaFoldDB" id="A0A518EL80"/>
<gene>
    <name evidence="2" type="ORF">Poly30_03490</name>
</gene>